<comment type="caution">
    <text evidence="4">The sequence shown here is derived from an EMBL/GenBank/DDBJ whole genome shotgun (WGS) entry which is preliminary data.</text>
</comment>
<name>A0A4R9K2T8_9LEPT</name>
<feature type="transmembrane region" description="Helical" evidence="2">
    <location>
        <begin position="347"/>
        <end position="366"/>
    </location>
</feature>
<dbReference type="InterPro" id="IPR001932">
    <property type="entry name" value="PPM-type_phosphatase-like_dom"/>
</dbReference>
<keyword evidence="2" id="KW-1133">Transmembrane helix</keyword>
<feature type="transmembrane region" description="Helical" evidence="2">
    <location>
        <begin position="289"/>
        <end position="307"/>
    </location>
</feature>
<keyword evidence="1" id="KW-0378">Hydrolase</keyword>
<feature type="transmembrane region" description="Helical" evidence="2">
    <location>
        <begin position="404"/>
        <end position="425"/>
    </location>
</feature>
<dbReference type="InterPro" id="IPR052016">
    <property type="entry name" value="Bact_Sigma-Reg"/>
</dbReference>
<accession>A0A4R9K2T8</accession>
<organism evidence="4 5">
    <name type="scientific">Leptospira ognonensis</name>
    <dbReference type="NCBI Taxonomy" id="2484945"/>
    <lineage>
        <taxon>Bacteria</taxon>
        <taxon>Pseudomonadati</taxon>
        <taxon>Spirochaetota</taxon>
        <taxon>Spirochaetia</taxon>
        <taxon>Leptospirales</taxon>
        <taxon>Leptospiraceae</taxon>
        <taxon>Leptospira</taxon>
    </lineage>
</organism>
<evidence type="ECO:0000259" key="3">
    <source>
        <dbReference type="SMART" id="SM00331"/>
    </source>
</evidence>
<protein>
    <submittedName>
        <fullName evidence="4">Serine/threonine-protein phosphatase</fullName>
    </submittedName>
</protein>
<dbReference type="EMBL" id="RQGD01000022">
    <property type="protein sequence ID" value="TGL60343.1"/>
    <property type="molecule type" value="Genomic_DNA"/>
</dbReference>
<dbReference type="OrthoDB" id="311904at2"/>
<dbReference type="PANTHER" id="PTHR43156">
    <property type="entry name" value="STAGE II SPORULATION PROTEIN E-RELATED"/>
    <property type="match status" value="1"/>
</dbReference>
<evidence type="ECO:0000313" key="5">
    <source>
        <dbReference type="Proteomes" id="UP000297693"/>
    </source>
</evidence>
<feature type="transmembrane region" description="Helical" evidence="2">
    <location>
        <begin position="314"/>
        <end position="331"/>
    </location>
</feature>
<keyword evidence="2" id="KW-0812">Transmembrane</keyword>
<feature type="transmembrane region" description="Helical" evidence="2">
    <location>
        <begin position="258"/>
        <end position="277"/>
    </location>
</feature>
<dbReference type="AlphaFoldDB" id="A0A4R9K2T8"/>
<evidence type="ECO:0000256" key="2">
    <source>
        <dbReference type="SAM" id="Phobius"/>
    </source>
</evidence>
<dbReference type="GO" id="GO:0016791">
    <property type="term" value="F:phosphatase activity"/>
    <property type="evidence" value="ECO:0007669"/>
    <property type="project" value="TreeGrafter"/>
</dbReference>
<proteinExistence type="predicted"/>
<dbReference type="SUPFAM" id="SSF81606">
    <property type="entry name" value="PP2C-like"/>
    <property type="match status" value="1"/>
</dbReference>
<gene>
    <name evidence="4" type="ORF">EHQ58_07560</name>
</gene>
<reference evidence="4" key="1">
    <citation type="journal article" date="2019" name="PLoS Negl. Trop. Dis.">
        <title>Revisiting the worldwide diversity of Leptospira species in the environment.</title>
        <authorList>
            <person name="Vincent A.T."/>
            <person name="Schiettekatte O."/>
            <person name="Bourhy P."/>
            <person name="Veyrier F.J."/>
            <person name="Picardeau M."/>
        </authorList>
    </citation>
    <scope>NUCLEOTIDE SEQUENCE [LARGE SCALE GENOMIC DNA]</scope>
    <source>
        <strain evidence="4">201702476</strain>
    </source>
</reference>
<dbReference type="Pfam" id="PF07228">
    <property type="entry name" value="SpoIIE"/>
    <property type="match status" value="1"/>
</dbReference>
<dbReference type="InterPro" id="IPR036457">
    <property type="entry name" value="PPM-type-like_dom_sf"/>
</dbReference>
<dbReference type="SMART" id="SM00331">
    <property type="entry name" value="PP2C_SIG"/>
    <property type="match status" value="1"/>
</dbReference>
<dbReference type="Proteomes" id="UP000297693">
    <property type="component" value="Unassembled WGS sequence"/>
</dbReference>
<feature type="transmembrane region" description="Helical" evidence="2">
    <location>
        <begin position="228"/>
        <end position="246"/>
    </location>
</feature>
<feature type="domain" description="PPM-type phosphatase" evidence="3">
    <location>
        <begin position="473"/>
        <end position="690"/>
    </location>
</feature>
<keyword evidence="2" id="KW-0472">Membrane</keyword>
<keyword evidence="5" id="KW-1185">Reference proteome</keyword>
<dbReference type="PANTHER" id="PTHR43156:SF2">
    <property type="entry name" value="STAGE II SPORULATION PROTEIN E"/>
    <property type="match status" value="1"/>
</dbReference>
<feature type="transmembrane region" description="Helical" evidence="2">
    <location>
        <begin position="373"/>
        <end position="392"/>
    </location>
</feature>
<evidence type="ECO:0000313" key="4">
    <source>
        <dbReference type="EMBL" id="TGL60343.1"/>
    </source>
</evidence>
<dbReference type="Gene3D" id="3.60.40.10">
    <property type="entry name" value="PPM-type phosphatase domain"/>
    <property type="match status" value="1"/>
</dbReference>
<sequence length="691" mass="79988">MSFAEGFSGAWAKRKTELSRKEKKIRNRNDFMYIDPASLSWFKNLLEVKLITMEKIRKKLCGICILAILIFFINCKERVSNGDSIYLEKREFLWVHKNQNIAHPKNLAPEAWNSFSGNALGLVPIADHDLWIRFPDAKLTKYENPALYIEIAVEKLLIYQGHNLVYTFNLSDYVFPHIVPLQKETKGYVYIRCRSNYKAFIGLDKEVKFLEHSDALVGLFSENIWRSFLTPVMFFLSFLFFGIYLLRKEITINIYFSLLLFSCAIIEGINGFIGYALRSYSDYISSIQYLNYLVCPLLLLLFLGEVFPRFFRNCFKVLFVLNIIIYGFYLIKNSSPELSYLNTELDFSIWMILQAFFILLSSIYVFIRDQFKYSLITLGLLSLVVAGAHDILVDMELLPYSYQIIHFGLWIGVISFSLFVFKYYLEMVRSIDLYNEQLITKNKELERLVAIDKDLMLAKELQKSLLSELEKGDTNLNIVSFNNSLHSIGGDYFDYVNDSMGNWGVLICDVAGHGISSAVVAAMSKMAFTATSPYIQYPAKVFNSMNRNLFGKNRGMFITASYLYIDTDTKILSYVNAGHPHFYVLRKSSPILLDFITKGRPLGIFADSEYSVGKLSLEEGDRLFLFTDGIPDLNNPTLGAFGEERLKQILWENRTEPFMNFHKIIQKELYSYSKGWKYQDDDVSYIMIEIK</sequence>
<evidence type="ECO:0000256" key="1">
    <source>
        <dbReference type="ARBA" id="ARBA00022801"/>
    </source>
</evidence>